<dbReference type="NCBIfam" id="TIGR03140">
    <property type="entry name" value="AhpF"/>
    <property type="match status" value="1"/>
</dbReference>
<dbReference type="Pfam" id="PF13192">
    <property type="entry name" value="Thioredoxin_3"/>
    <property type="match status" value="1"/>
</dbReference>
<dbReference type="Pfam" id="PF07992">
    <property type="entry name" value="Pyr_redox_2"/>
    <property type="match status" value="1"/>
</dbReference>
<dbReference type="InterPro" id="IPR036188">
    <property type="entry name" value="FAD/NAD-bd_sf"/>
</dbReference>
<dbReference type="InterPro" id="IPR012081">
    <property type="entry name" value="Alkyl_hydroperoxide_Rdtase_suF"/>
</dbReference>
<dbReference type="SUPFAM" id="SSF52833">
    <property type="entry name" value="Thioredoxin-like"/>
    <property type="match status" value="2"/>
</dbReference>
<feature type="domain" description="FAD/NAD(P)-binding" evidence="13">
    <location>
        <begin position="213"/>
        <end position="506"/>
    </location>
</feature>
<evidence type="ECO:0000256" key="6">
    <source>
        <dbReference type="ARBA" id="ARBA00023002"/>
    </source>
</evidence>
<keyword evidence="8 12" id="KW-1015">Disulfide bond</keyword>
<evidence type="ECO:0000256" key="10">
    <source>
        <dbReference type="ARBA" id="ARBA00024806"/>
    </source>
</evidence>
<dbReference type="InterPro" id="IPR050097">
    <property type="entry name" value="Ferredoxin-NADP_redctase_2"/>
</dbReference>
<keyword evidence="4" id="KW-0285">Flavoprotein</keyword>
<evidence type="ECO:0000259" key="14">
    <source>
        <dbReference type="Pfam" id="PF13192"/>
    </source>
</evidence>
<feature type="binding site" evidence="11">
    <location>
        <begin position="480"/>
        <end position="490"/>
    </location>
    <ligand>
        <name>FAD</name>
        <dbReference type="ChEBI" id="CHEBI:57692"/>
    </ligand>
</feature>
<dbReference type="GO" id="GO:0051287">
    <property type="term" value="F:NAD binding"/>
    <property type="evidence" value="ECO:0007669"/>
    <property type="project" value="InterPro"/>
</dbReference>
<reference evidence="15 16" key="1">
    <citation type="submission" date="2018-01" db="EMBL/GenBank/DDBJ databases">
        <title>Whole genome sequencing of Histamine producing bacteria.</title>
        <authorList>
            <person name="Butler K."/>
        </authorList>
    </citation>
    <scope>NUCLEOTIDE SEQUENCE [LARGE SCALE GENOMIC DNA]</scope>
    <source>
        <strain evidence="15 16">A2-1</strain>
    </source>
</reference>
<dbReference type="GO" id="GO:0016668">
    <property type="term" value="F:oxidoreductase activity, acting on a sulfur group of donors, NAD(P) as acceptor"/>
    <property type="evidence" value="ECO:0007669"/>
    <property type="project" value="UniProtKB-ARBA"/>
</dbReference>
<comment type="subunit">
    <text evidence="2">Homodimer.</text>
</comment>
<organism evidence="15 16">
    <name type="scientific">Photobacterium angustum</name>
    <dbReference type="NCBI Taxonomy" id="661"/>
    <lineage>
        <taxon>Bacteria</taxon>
        <taxon>Pseudomonadati</taxon>
        <taxon>Pseudomonadota</taxon>
        <taxon>Gammaproteobacteria</taxon>
        <taxon>Vibrionales</taxon>
        <taxon>Vibrionaceae</taxon>
        <taxon>Photobacterium</taxon>
    </lineage>
</organism>
<feature type="binding site" evidence="11">
    <location>
        <begin position="358"/>
        <end position="372"/>
    </location>
    <ligand>
        <name>NAD(+)</name>
        <dbReference type="ChEBI" id="CHEBI:57540"/>
    </ligand>
</feature>
<protein>
    <recommendedName>
        <fullName evidence="3">Alkyl hydroperoxide reductase subunit F</fullName>
    </recommendedName>
</protein>
<evidence type="ECO:0000256" key="1">
    <source>
        <dbReference type="ARBA" id="ARBA00009333"/>
    </source>
</evidence>
<evidence type="ECO:0000313" key="16">
    <source>
        <dbReference type="Proteomes" id="UP000241440"/>
    </source>
</evidence>
<evidence type="ECO:0000313" key="15">
    <source>
        <dbReference type="EMBL" id="PSX06048.1"/>
    </source>
</evidence>
<evidence type="ECO:0000256" key="2">
    <source>
        <dbReference type="ARBA" id="ARBA00011738"/>
    </source>
</evidence>
<evidence type="ECO:0000256" key="9">
    <source>
        <dbReference type="ARBA" id="ARBA00023284"/>
    </source>
</evidence>
<proteinExistence type="inferred from homology"/>
<dbReference type="FunFam" id="3.50.50.60:FF:000007">
    <property type="entry name" value="Alkyl hydroperoxide reductase, F subunit"/>
    <property type="match status" value="1"/>
</dbReference>
<gene>
    <name evidence="15" type="ORF">C0W41_16390</name>
</gene>
<dbReference type="PROSITE" id="PS00573">
    <property type="entry name" value="PYRIDINE_REDOX_2"/>
    <property type="match status" value="1"/>
</dbReference>
<dbReference type="Gene3D" id="3.50.50.60">
    <property type="entry name" value="FAD/NAD(P)-binding domain"/>
    <property type="match status" value="2"/>
</dbReference>
<dbReference type="InterPro" id="IPR044141">
    <property type="entry name" value="AhpF_NTD_C"/>
</dbReference>
<evidence type="ECO:0000256" key="4">
    <source>
        <dbReference type="ARBA" id="ARBA00022630"/>
    </source>
</evidence>
<dbReference type="InterPro" id="IPR012336">
    <property type="entry name" value="Thioredoxin-like_fold"/>
</dbReference>
<dbReference type="RefSeq" id="WP_045083777.1">
    <property type="nucleotide sequence ID" value="NZ_JZSX01000006.1"/>
</dbReference>
<dbReference type="GO" id="GO:0005829">
    <property type="term" value="C:cytosol"/>
    <property type="evidence" value="ECO:0007669"/>
    <property type="project" value="UniProtKB-ARBA"/>
</dbReference>
<dbReference type="Gene3D" id="3.40.30.80">
    <property type="match status" value="1"/>
</dbReference>
<dbReference type="Proteomes" id="UP000241440">
    <property type="component" value="Unassembled WGS sequence"/>
</dbReference>
<comment type="cofactor">
    <cofactor evidence="11">
        <name>FAD</name>
        <dbReference type="ChEBI" id="CHEBI:57692"/>
    </cofactor>
    <text evidence="11">Binds 1 FAD per subunit.</text>
</comment>
<dbReference type="PANTHER" id="PTHR48105">
    <property type="entry name" value="THIOREDOXIN REDUCTASE 1-RELATED-RELATED"/>
    <property type="match status" value="1"/>
</dbReference>
<evidence type="ECO:0000256" key="8">
    <source>
        <dbReference type="ARBA" id="ARBA00023157"/>
    </source>
</evidence>
<dbReference type="PROSITE" id="PS51354">
    <property type="entry name" value="GLUTAREDOXIN_2"/>
    <property type="match status" value="1"/>
</dbReference>
<dbReference type="InterPro" id="IPR036249">
    <property type="entry name" value="Thioredoxin-like_sf"/>
</dbReference>
<accession>A0A855S9T0</accession>
<dbReference type="GO" id="GO:0032991">
    <property type="term" value="C:protein-containing complex"/>
    <property type="evidence" value="ECO:0007669"/>
    <property type="project" value="UniProtKB-ARBA"/>
</dbReference>
<dbReference type="GeneID" id="61230901"/>
<comment type="similarity">
    <text evidence="1">Belongs to the class-II pyridine nucleotide-disulfide oxidoreductase family.</text>
</comment>
<keyword evidence="9 12" id="KW-0676">Redox-active center</keyword>
<comment type="function">
    <text evidence="10">Serves to protect the cell against DNA damage by alkyl hydroperoxides. It can use either NADH or NADPH as electron donor for direct reduction of redox dyes or of alkyl hydroperoxides when combined with the AhpC protein.</text>
</comment>
<evidence type="ECO:0000256" key="7">
    <source>
        <dbReference type="ARBA" id="ARBA00023027"/>
    </source>
</evidence>
<comment type="caution">
    <text evidence="15">The sequence shown here is derived from an EMBL/GenBank/DDBJ whole genome shotgun (WGS) entry which is preliminary data.</text>
</comment>
<dbReference type="InterPro" id="IPR044142">
    <property type="entry name" value="AhpF_NTD_N"/>
</dbReference>
<evidence type="ECO:0000256" key="11">
    <source>
        <dbReference type="PIRSR" id="PIRSR000238-1"/>
    </source>
</evidence>
<feature type="disulfide bond" description="Redox-active" evidence="12">
    <location>
        <begin position="346"/>
        <end position="349"/>
    </location>
</feature>
<evidence type="ECO:0000256" key="3">
    <source>
        <dbReference type="ARBA" id="ARBA00020059"/>
    </source>
</evidence>
<keyword evidence="7 11" id="KW-0520">NAD</keyword>
<dbReference type="EMBL" id="PYOY01000009">
    <property type="protein sequence ID" value="PSX06048.1"/>
    <property type="molecule type" value="Genomic_DNA"/>
</dbReference>
<keyword evidence="11" id="KW-0521">NADP</keyword>
<dbReference type="InterPro" id="IPR023753">
    <property type="entry name" value="FAD/NAD-binding_dom"/>
</dbReference>
<dbReference type="PRINTS" id="PR00368">
    <property type="entry name" value="FADPNR"/>
</dbReference>
<dbReference type="PIRSF" id="PIRSF000238">
    <property type="entry name" value="AhpF"/>
    <property type="match status" value="1"/>
</dbReference>
<dbReference type="PRINTS" id="PR00469">
    <property type="entry name" value="PNDRDTASEII"/>
</dbReference>
<keyword evidence="6" id="KW-0560">Oxidoreductase</keyword>
<evidence type="ECO:0000256" key="5">
    <source>
        <dbReference type="ARBA" id="ARBA00022827"/>
    </source>
</evidence>
<name>A0A855S9T0_PHOAN</name>
<feature type="binding site" evidence="11">
    <location>
        <begin position="214"/>
        <end position="229"/>
    </location>
    <ligand>
        <name>FAD</name>
        <dbReference type="ChEBI" id="CHEBI:57692"/>
    </ligand>
</feature>
<evidence type="ECO:0000259" key="13">
    <source>
        <dbReference type="Pfam" id="PF07992"/>
    </source>
</evidence>
<dbReference type="AlphaFoldDB" id="A0A855S9T0"/>
<dbReference type="GO" id="GO:0000302">
    <property type="term" value="P:response to reactive oxygen species"/>
    <property type="evidence" value="ECO:0007669"/>
    <property type="project" value="InterPro"/>
</dbReference>
<dbReference type="SUPFAM" id="SSF51905">
    <property type="entry name" value="FAD/NAD(P)-binding domain"/>
    <property type="match status" value="1"/>
</dbReference>
<dbReference type="InterPro" id="IPR008255">
    <property type="entry name" value="Pyr_nucl-diS_OxRdtase_2_AS"/>
</dbReference>
<dbReference type="CDD" id="cd03026">
    <property type="entry name" value="AhpF_NTD_C"/>
    <property type="match status" value="1"/>
</dbReference>
<dbReference type="GO" id="GO:0050660">
    <property type="term" value="F:flavin adenine dinucleotide binding"/>
    <property type="evidence" value="ECO:0007669"/>
    <property type="project" value="InterPro"/>
</dbReference>
<evidence type="ECO:0000256" key="12">
    <source>
        <dbReference type="PIRSR" id="PIRSR000238-2"/>
    </source>
</evidence>
<keyword evidence="5 11" id="KW-0274">FAD</keyword>
<feature type="domain" description="Thioredoxin-like fold" evidence="14">
    <location>
        <begin position="125"/>
        <end position="195"/>
    </location>
</feature>
<dbReference type="GO" id="GO:0102039">
    <property type="term" value="F:NADH-dependent peroxiredoxin activity"/>
    <property type="evidence" value="ECO:0007669"/>
    <property type="project" value="InterPro"/>
</dbReference>
<sequence>MLEQSMKQQLKAYLENLKTDIQLVLSLDDSDTAQKLHELAHEIAELNDKVSVFEDNNASVRKPVMQVVNPTKQTSMSFAGLPMGHEFTSLVLALLHSGGHPMKLEQAVIDQIAALDQDILVETFISLSCQNCPDVVQAFNMMAAINPRIKATMIDGAAFQDEVTERNIMAVPTVYVNGEVFGQGRMSLTEILNKLDTGAATKVAASLNEKAPFDVLVVGGGPAGASAAIYAARKGIRTGVVAERFGGQVMDTMSIENFISVKKTQGPRLAASLEEHVKQYNVDIMSEQRVNNIVEAADTEDGYTHVYLESGAMLKARSVIISTGARWREMNVPGEQEYRNKGVAYCPHCDGPLFKGKRTAVIGGGNSGIEAAIDLAGIVEHVTVLEFADTLRADQVLINKAESMPNIDIIKMAQTTEVVGDGTRVTGISYKDRNTDEIKHIELAGIFVQIGLVPNTEWLKESAVALTPRGEIEIGAHGNTNVNGIFAAGDVTTVPYKQIIIAMGEGAKASLGAFDYLIRTSVPNNK</sequence>
<dbReference type="CDD" id="cd02974">
    <property type="entry name" value="AhpF_NTD_N"/>
    <property type="match status" value="1"/>
</dbReference>